<proteinExistence type="predicted"/>
<reference evidence="3" key="1">
    <citation type="journal article" date="2021" name="Proc. Natl. Acad. Sci. U.S.A.">
        <title>Three genomes in the algal genus Volvox reveal the fate of a haploid sex-determining region after a transition to homothallism.</title>
        <authorList>
            <person name="Yamamoto K."/>
            <person name="Hamaji T."/>
            <person name="Kawai-Toyooka H."/>
            <person name="Matsuzaki R."/>
            <person name="Takahashi F."/>
            <person name="Nishimura Y."/>
            <person name="Kawachi M."/>
            <person name="Noguchi H."/>
            <person name="Minakuchi Y."/>
            <person name="Umen J.G."/>
            <person name="Toyoda A."/>
            <person name="Nozaki H."/>
        </authorList>
    </citation>
    <scope>NUCLEOTIDE SEQUENCE</scope>
    <source>
        <strain evidence="3">NIES-3780</strain>
    </source>
</reference>
<dbReference type="AlphaFoldDB" id="A0A8J4BP33"/>
<gene>
    <name evidence="3" type="ORF">Vafri_19215</name>
</gene>
<dbReference type="InterPro" id="IPR045865">
    <property type="entry name" value="ACT-like_dom_sf"/>
</dbReference>
<dbReference type="InterPro" id="IPR002912">
    <property type="entry name" value="ACT_dom"/>
</dbReference>
<dbReference type="Pfam" id="PF01842">
    <property type="entry name" value="ACT"/>
    <property type="match status" value="1"/>
</dbReference>
<dbReference type="SUPFAM" id="SSF55021">
    <property type="entry name" value="ACT-like"/>
    <property type="match status" value="1"/>
</dbReference>
<dbReference type="PANTHER" id="PTHR31096:SF60">
    <property type="entry name" value="ACT DOMAIN-CONTAINING PROTEIN ACR12"/>
    <property type="match status" value="1"/>
</dbReference>
<dbReference type="InterPro" id="IPR040217">
    <property type="entry name" value="ACR1-12"/>
</dbReference>
<name>A0A8J4BP33_9CHLO</name>
<protein>
    <recommendedName>
        <fullName evidence="2">ACT domain-containing protein</fullName>
    </recommendedName>
</protein>
<accession>A0A8J4BP33</accession>
<evidence type="ECO:0000313" key="3">
    <source>
        <dbReference type="EMBL" id="GIL65631.1"/>
    </source>
</evidence>
<organism evidence="3 4">
    <name type="scientific">Volvox africanus</name>
    <dbReference type="NCBI Taxonomy" id="51714"/>
    <lineage>
        <taxon>Eukaryota</taxon>
        <taxon>Viridiplantae</taxon>
        <taxon>Chlorophyta</taxon>
        <taxon>core chlorophytes</taxon>
        <taxon>Chlorophyceae</taxon>
        <taxon>CS clade</taxon>
        <taxon>Chlamydomonadales</taxon>
        <taxon>Volvocaceae</taxon>
        <taxon>Volvox</taxon>
    </lineage>
</organism>
<evidence type="ECO:0000313" key="4">
    <source>
        <dbReference type="Proteomes" id="UP000747399"/>
    </source>
</evidence>
<comment type="caution">
    <text evidence="3">The sequence shown here is derived from an EMBL/GenBank/DDBJ whole genome shotgun (WGS) entry which is preliminary data.</text>
</comment>
<keyword evidence="1" id="KW-0677">Repeat</keyword>
<evidence type="ECO:0000259" key="2">
    <source>
        <dbReference type="PROSITE" id="PS51671"/>
    </source>
</evidence>
<sequence>SERIHKLASNLEHSKPISRLKPRTRAEMAQSLATRSVARSCVTPGVNACLITRPTTLSSRRPFLNRSARLSSTGVTSATRRAIACRASNGTTMAGPVPTVKIDNIRDPFATVLTVEYGEKTGELLDAITALKNLGLNIRRAKVNTAGTTFFITDADTSEKIVKSARLEDIRMTILNSLVAKFPEVGEALSLGKSNDFDTNKILGNRRRVVQTTIDVVEASNGSCSVLKIVTQDRPGLLVDIVRVLKDINLNVVSAEIDTDGKLVKDEFFITYHGEPLPAPMVTLVTNSLQYYLSIGEIAKEESY</sequence>
<dbReference type="Gene3D" id="3.30.70.260">
    <property type="match status" value="1"/>
</dbReference>
<dbReference type="EMBL" id="BNCO01000077">
    <property type="protein sequence ID" value="GIL65631.1"/>
    <property type="molecule type" value="Genomic_DNA"/>
</dbReference>
<feature type="non-terminal residue" evidence="3">
    <location>
        <position position="304"/>
    </location>
</feature>
<dbReference type="PROSITE" id="PS51671">
    <property type="entry name" value="ACT"/>
    <property type="match status" value="1"/>
</dbReference>
<feature type="domain" description="ACT" evidence="2">
    <location>
        <begin position="226"/>
        <end position="304"/>
    </location>
</feature>
<keyword evidence="4" id="KW-1185">Reference proteome</keyword>
<dbReference type="Proteomes" id="UP000747399">
    <property type="component" value="Unassembled WGS sequence"/>
</dbReference>
<dbReference type="CDD" id="cd04873">
    <property type="entry name" value="ACT_UUR-ACR-like"/>
    <property type="match status" value="1"/>
</dbReference>
<evidence type="ECO:0000256" key="1">
    <source>
        <dbReference type="ARBA" id="ARBA00022737"/>
    </source>
</evidence>
<dbReference type="PANTHER" id="PTHR31096">
    <property type="entry name" value="ACT DOMAIN-CONTAINING PROTEIN ACR4-RELATED"/>
    <property type="match status" value="1"/>
</dbReference>